<dbReference type="GO" id="GO:0019783">
    <property type="term" value="F:ubiquitin-like protein peptidase activity"/>
    <property type="evidence" value="ECO:0007669"/>
    <property type="project" value="UniProtKB-ARBA"/>
</dbReference>
<dbReference type="InterPro" id="IPR003653">
    <property type="entry name" value="Peptidase_C48_C"/>
</dbReference>
<dbReference type="HOGENOM" id="CLU_070654_1_0_1"/>
<feature type="compositionally biased region" description="Polar residues" evidence="5">
    <location>
        <begin position="72"/>
        <end position="83"/>
    </location>
</feature>
<name>A0A0C9UH81_SPHS4</name>
<accession>A0A0C9UH81</accession>
<proteinExistence type="inferred from homology"/>
<dbReference type="PANTHER" id="PTHR46915:SF2">
    <property type="entry name" value="UBIQUITIN-LIKE PROTEASE 4"/>
    <property type="match status" value="1"/>
</dbReference>
<evidence type="ECO:0000256" key="5">
    <source>
        <dbReference type="SAM" id="MobiDB-lite"/>
    </source>
</evidence>
<keyword evidence="8" id="KW-1185">Reference proteome</keyword>
<dbReference type="GO" id="GO:0006508">
    <property type="term" value="P:proteolysis"/>
    <property type="evidence" value="ECO:0007669"/>
    <property type="project" value="UniProtKB-KW"/>
</dbReference>
<comment type="similarity">
    <text evidence="1">Belongs to the peptidase C48 family.</text>
</comment>
<evidence type="ECO:0000256" key="2">
    <source>
        <dbReference type="ARBA" id="ARBA00022670"/>
    </source>
</evidence>
<dbReference type="InterPro" id="IPR038765">
    <property type="entry name" value="Papain-like_cys_pep_sf"/>
</dbReference>
<protein>
    <recommendedName>
        <fullName evidence="6">Ubiquitin-like protease family profile domain-containing protein</fullName>
    </recommendedName>
</protein>
<sequence>MPASPTDDDVLILWSDSDDQVDTPSRIQQTALSTSIVSIRSSCTQDELLIHWSADSILSNTASTPHVPPSQIDLTSSNETVINTPPPKSVPIQGSLEVRLPSTLSLRPQTTPNPPQRIILLQEDLDRLKEQQWFNDKVMDWGMSQCLRRHQLSESALKRISIFSTYFYSTMRDDGLPAVDRWTRRWDVFEQDLLVIPIHQSYHWSIIVIYSPRLCISGLDTSSPRTRIISMDSLGGTQRAARDLLEKWLRHIAERRQLPGMRWRPPLSCFISVPQQSNFYDCGPFSCHNLSCFLMNYQTILSKELIQGFQEWNRVWKPTLAHLTRKILRDQVRLRQSDT</sequence>
<reference evidence="7 8" key="1">
    <citation type="submission" date="2014-06" db="EMBL/GenBank/DDBJ databases">
        <title>Evolutionary Origins and Diversification of the Mycorrhizal Mutualists.</title>
        <authorList>
            <consortium name="DOE Joint Genome Institute"/>
            <consortium name="Mycorrhizal Genomics Consortium"/>
            <person name="Kohler A."/>
            <person name="Kuo A."/>
            <person name="Nagy L.G."/>
            <person name="Floudas D."/>
            <person name="Copeland A."/>
            <person name="Barry K.W."/>
            <person name="Cichocki N."/>
            <person name="Veneault-Fourrey C."/>
            <person name="LaButti K."/>
            <person name="Lindquist E.A."/>
            <person name="Lipzen A."/>
            <person name="Lundell T."/>
            <person name="Morin E."/>
            <person name="Murat C."/>
            <person name="Riley R."/>
            <person name="Ohm R."/>
            <person name="Sun H."/>
            <person name="Tunlid A."/>
            <person name="Henrissat B."/>
            <person name="Grigoriev I.V."/>
            <person name="Hibbett D.S."/>
            <person name="Martin F."/>
        </authorList>
    </citation>
    <scope>NUCLEOTIDE SEQUENCE [LARGE SCALE GENOMIC DNA]</scope>
    <source>
        <strain evidence="7 8">SS14</strain>
    </source>
</reference>
<gene>
    <name evidence="7" type="ORF">M422DRAFT_785845</name>
</gene>
<dbReference type="Gene3D" id="3.40.395.10">
    <property type="entry name" value="Adenoviral Proteinase, Chain A"/>
    <property type="match status" value="1"/>
</dbReference>
<dbReference type="Proteomes" id="UP000054279">
    <property type="component" value="Unassembled WGS sequence"/>
</dbReference>
<evidence type="ECO:0000313" key="7">
    <source>
        <dbReference type="EMBL" id="KIJ24560.1"/>
    </source>
</evidence>
<evidence type="ECO:0000256" key="3">
    <source>
        <dbReference type="ARBA" id="ARBA00022801"/>
    </source>
</evidence>
<evidence type="ECO:0000256" key="4">
    <source>
        <dbReference type="ARBA" id="ARBA00022807"/>
    </source>
</evidence>
<dbReference type="GO" id="GO:0008234">
    <property type="term" value="F:cysteine-type peptidase activity"/>
    <property type="evidence" value="ECO:0007669"/>
    <property type="project" value="UniProtKB-KW"/>
</dbReference>
<dbReference type="PANTHER" id="PTHR46915">
    <property type="entry name" value="UBIQUITIN-LIKE PROTEASE 4-RELATED"/>
    <property type="match status" value="1"/>
</dbReference>
<organism evidence="7 8">
    <name type="scientific">Sphaerobolus stellatus (strain SS14)</name>
    <dbReference type="NCBI Taxonomy" id="990650"/>
    <lineage>
        <taxon>Eukaryota</taxon>
        <taxon>Fungi</taxon>
        <taxon>Dikarya</taxon>
        <taxon>Basidiomycota</taxon>
        <taxon>Agaricomycotina</taxon>
        <taxon>Agaricomycetes</taxon>
        <taxon>Phallomycetidae</taxon>
        <taxon>Geastrales</taxon>
        <taxon>Sphaerobolaceae</taxon>
        <taxon>Sphaerobolus</taxon>
    </lineage>
</organism>
<evidence type="ECO:0000259" key="6">
    <source>
        <dbReference type="PROSITE" id="PS50600"/>
    </source>
</evidence>
<keyword evidence="3" id="KW-0378">Hydrolase</keyword>
<dbReference type="OrthoDB" id="442460at2759"/>
<dbReference type="PROSITE" id="PS50600">
    <property type="entry name" value="ULP_PROTEASE"/>
    <property type="match status" value="1"/>
</dbReference>
<dbReference type="Pfam" id="PF02902">
    <property type="entry name" value="Peptidase_C48"/>
    <property type="match status" value="1"/>
</dbReference>
<keyword evidence="2" id="KW-0645">Protease</keyword>
<dbReference type="GO" id="GO:0016926">
    <property type="term" value="P:protein desumoylation"/>
    <property type="evidence" value="ECO:0007669"/>
    <property type="project" value="UniProtKB-ARBA"/>
</dbReference>
<evidence type="ECO:0000313" key="8">
    <source>
        <dbReference type="Proteomes" id="UP000054279"/>
    </source>
</evidence>
<dbReference type="EMBL" id="KN837477">
    <property type="protein sequence ID" value="KIJ24560.1"/>
    <property type="molecule type" value="Genomic_DNA"/>
</dbReference>
<dbReference type="SUPFAM" id="SSF54001">
    <property type="entry name" value="Cysteine proteinases"/>
    <property type="match status" value="1"/>
</dbReference>
<feature type="region of interest" description="Disordered" evidence="5">
    <location>
        <begin position="62"/>
        <end position="89"/>
    </location>
</feature>
<feature type="domain" description="Ubiquitin-like protease family profile" evidence="6">
    <location>
        <begin position="118"/>
        <end position="293"/>
    </location>
</feature>
<dbReference type="AlphaFoldDB" id="A0A0C9UH81"/>
<evidence type="ECO:0000256" key="1">
    <source>
        <dbReference type="ARBA" id="ARBA00005234"/>
    </source>
</evidence>
<keyword evidence="4" id="KW-0788">Thiol protease</keyword>